<dbReference type="EMBL" id="CACRXK020042189">
    <property type="protein sequence ID" value="CAB4045821.1"/>
    <property type="molecule type" value="Genomic_DNA"/>
</dbReference>
<protein>
    <submittedName>
        <fullName evidence="1">Uncharacterized protein</fullName>
    </submittedName>
</protein>
<dbReference type="AlphaFoldDB" id="A0A7D9MBA2"/>
<proteinExistence type="predicted"/>
<name>A0A7D9MBA2_PARCT</name>
<accession>A0A7D9MBA2</accession>
<dbReference type="Proteomes" id="UP001152795">
    <property type="component" value="Unassembled WGS sequence"/>
</dbReference>
<evidence type="ECO:0000313" key="2">
    <source>
        <dbReference type="Proteomes" id="UP001152795"/>
    </source>
</evidence>
<organism evidence="1 2">
    <name type="scientific">Paramuricea clavata</name>
    <name type="common">Red gorgonian</name>
    <name type="synonym">Violescent sea-whip</name>
    <dbReference type="NCBI Taxonomy" id="317549"/>
    <lineage>
        <taxon>Eukaryota</taxon>
        <taxon>Metazoa</taxon>
        <taxon>Cnidaria</taxon>
        <taxon>Anthozoa</taxon>
        <taxon>Octocorallia</taxon>
        <taxon>Malacalcyonacea</taxon>
        <taxon>Plexauridae</taxon>
        <taxon>Paramuricea</taxon>
    </lineage>
</organism>
<feature type="non-terminal residue" evidence="1">
    <location>
        <position position="1"/>
    </location>
</feature>
<evidence type="ECO:0000313" key="1">
    <source>
        <dbReference type="EMBL" id="CAB4045821.1"/>
    </source>
</evidence>
<reference evidence="1" key="1">
    <citation type="submission" date="2020-04" db="EMBL/GenBank/DDBJ databases">
        <authorList>
            <person name="Alioto T."/>
            <person name="Alioto T."/>
            <person name="Gomez Garrido J."/>
        </authorList>
    </citation>
    <scope>NUCLEOTIDE SEQUENCE</scope>
    <source>
        <strain evidence="1">A484AB</strain>
    </source>
</reference>
<gene>
    <name evidence="1" type="ORF">PACLA_8A037408</name>
</gene>
<keyword evidence="2" id="KW-1185">Reference proteome</keyword>
<dbReference type="OrthoDB" id="5972981at2759"/>
<sequence>MKNDEMHSKALELEHMTFENERLQADLAKMEKILKEKQRKAKNFYLHSQESQKKVVERLSQEE</sequence>
<comment type="caution">
    <text evidence="1">The sequence shown here is derived from an EMBL/GenBank/DDBJ whole genome shotgun (WGS) entry which is preliminary data.</text>
</comment>